<evidence type="ECO:0000256" key="1">
    <source>
        <dbReference type="SAM" id="MobiDB-lite"/>
    </source>
</evidence>
<name>A0ABP5TIA0_9ACTN</name>
<sequence length="118" mass="13050">MGVVAASEERWIEPFSGLRPRVFARLVRQVEREGADVRRGRPWSLSLAGRRTVGAGHVRQFVAVQDGRCASRARRDPRSCAAWVPPVAGIRRGAAFLGRDDGPHRRAVPGDRRRTSIG</sequence>
<dbReference type="EMBL" id="BAAASX010000014">
    <property type="protein sequence ID" value="GAA2350771.1"/>
    <property type="molecule type" value="Genomic_DNA"/>
</dbReference>
<accession>A0ABP5TIA0</accession>
<comment type="caution">
    <text evidence="2">The sequence shown here is derived from an EMBL/GenBank/DDBJ whole genome shotgun (WGS) entry which is preliminary data.</text>
</comment>
<gene>
    <name evidence="2" type="ORF">GCM10010403_51230</name>
</gene>
<evidence type="ECO:0000313" key="2">
    <source>
        <dbReference type="EMBL" id="GAA2350771.1"/>
    </source>
</evidence>
<organism evidence="2 3">
    <name type="scientific">Glycomyces rutgersensis</name>
    <dbReference type="NCBI Taxonomy" id="58115"/>
    <lineage>
        <taxon>Bacteria</taxon>
        <taxon>Bacillati</taxon>
        <taxon>Actinomycetota</taxon>
        <taxon>Actinomycetes</taxon>
        <taxon>Glycomycetales</taxon>
        <taxon>Glycomycetaceae</taxon>
        <taxon>Glycomyces</taxon>
    </lineage>
</organism>
<dbReference type="Proteomes" id="UP001501584">
    <property type="component" value="Unassembled WGS sequence"/>
</dbReference>
<proteinExistence type="predicted"/>
<protein>
    <submittedName>
        <fullName evidence="2">Uncharacterized protein</fullName>
    </submittedName>
</protein>
<reference evidence="3" key="1">
    <citation type="journal article" date="2019" name="Int. J. Syst. Evol. Microbiol.">
        <title>The Global Catalogue of Microorganisms (GCM) 10K type strain sequencing project: providing services to taxonomists for standard genome sequencing and annotation.</title>
        <authorList>
            <consortium name="The Broad Institute Genomics Platform"/>
            <consortium name="The Broad Institute Genome Sequencing Center for Infectious Disease"/>
            <person name="Wu L."/>
            <person name="Ma J."/>
        </authorList>
    </citation>
    <scope>NUCLEOTIDE SEQUENCE [LARGE SCALE GENOMIC DNA]</scope>
    <source>
        <strain evidence="3">JCM 6238</strain>
    </source>
</reference>
<feature type="compositionally biased region" description="Basic and acidic residues" evidence="1">
    <location>
        <begin position="98"/>
        <end position="118"/>
    </location>
</feature>
<evidence type="ECO:0000313" key="3">
    <source>
        <dbReference type="Proteomes" id="UP001501584"/>
    </source>
</evidence>
<feature type="region of interest" description="Disordered" evidence="1">
    <location>
        <begin position="96"/>
        <end position="118"/>
    </location>
</feature>
<keyword evidence="3" id="KW-1185">Reference proteome</keyword>